<dbReference type="InterPro" id="IPR045860">
    <property type="entry name" value="Snake_toxin-like_sf"/>
</dbReference>
<dbReference type="GO" id="GO:0030431">
    <property type="term" value="P:sleep"/>
    <property type="evidence" value="ECO:0007669"/>
    <property type="project" value="InterPro"/>
</dbReference>
<feature type="chain" id="PRO_5042139394" description="Protein quiver" evidence="4">
    <location>
        <begin position="24"/>
        <end position="125"/>
    </location>
</feature>
<feature type="signal peptide" evidence="4">
    <location>
        <begin position="1"/>
        <end position="23"/>
    </location>
</feature>
<proteinExistence type="predicted"/>
<dbReference type="AlphaFoldDB" id="A0AAE0T514"/>
<feature type="transmembrane region" description="Helical" evidence="3">
    <location>
        <begin position="104"/>
        <end position="124"/>
    </location>
</feature>
<keyword evidence="3" id="KW-1133">Transmembrane helix</keyword>
<evidence type="ECO:0000256" key="2">
    <source>
        <dbReference type="ARBA" id="ARBA00023180"/>
    </source>
</evidence>
<reference evidence="5" key="3">
    <citation type="submission" date="2023-05" db="EMBL/GenBank/DDBJ databases">
        <authorList>
            <person name="Smith C.H."/>
        </authorList>
    </citation>
    <scope>NUCLEOTIDE SEQUENCE</scope>
    <source>
        <strain evidence="5">CHS0354</strain>
        <tissue evidence="5">Mantle</tissue>
    </source>
</reference>
<evidence type="ECO:0000313" key="5">
    <source>
        <dbReference type="EMBL" id="KAK3603618.1"/>
    </source>
</evidence>
<dbReference type="SUPFAM" id="SSF57302">
    <property type="entry name" value="Snake toxin-like"/>
    <property type="match status" value="1"/>
</dbReference>
<reference evidence="5" key="1">
    <citation type="journal article" date="2021" name="Genome Biol. Evol.">
        <title>A High-Quality Reference Genome for a Parasitic Bivalve with Doubly Uniparental Inheritance (Bivalvia: Unionida).</title>
        <authorList>
            <person name="Smith C.H."/>
        </authorList>
    </citation>
    <scope>NUCLEOTIDE SEQUENCE</scope>
    <source>
        <strain evidence="5">CHS0354</strain>
    </source>
</reference>
<gene>
    <name evidence="5" type="ORF">CHS0354_017336</name>
</gene>
<dbReference type="PANTHER" id="PTHR33562">
    <property type="entry name" value="ATILLA, ISOFORM B-RELATED-RELATED"/>
    <property type="match status" value="1"/>
</dbReference>
<dbReference type="Proteomes" id="UP001195483">
    <property type="component" value="Unassembled WGS sequence"/>
</dbReference>
<name>A0AAE0T514_9BIVA</name>
<dbReference type="EMBL" id="JAEAOA010001069">
    <property type="protein sequence ID" value="KAK3603618.1"/>
    <property type="molecule type" value="Genomic_DNA"/>
</dbReference>
<evidence type="ECO:0000313" key="6">
    <source>
        <dbReference type="Proteomes" id="UP001195483"/>
    </source>
</evidence>
<sequence length="125" mass="13871">MTIFSVSYVILFWTAVSIQSVSAIQCYRCTPLDTNCKDPFDKKARVNAETCPGFCFKMKLGSSDSEIYRRCVVGSRPGISCEYITINGYKNHTCTCNTDLCNDVHPIGGSFIGLITLLGIYFVLI</sequence>
<dbReference type="InterPro" id="IPR050975">
    <property type="entry name" value="Sleep_regulator"/>
</dbReference>
<accession>A0AAE0T514</accession>
<evidence type="ECO:0000256" key="3">
    <source>
        <dbReference type="SAM" id="Phobius"/>
    </source>
</evidence>
<dbReference type="Pfam" id="PF17064">
    <property type="entry name" value="QVR"/>
    <property type="match status" value="1"/>
</dbReference>
<evidence type="ECO:0000256" key="1">
    <source>
        <dbReference type="ARBA" id="ARBA00022729"/>
    </source>
</evidence>
<keyword evidence="2" id="KW-0325">Glycoprotein</keyword>
<dbReference type="InterPro" id="IPR031424">
    <property type="entry name" value="QVR-like"/>
</dbReference>
<reference evidence="5" key="2">
    <citation type="journal article" date="2021" name="Genome Biol. Evol.">
        <title>Developing a high-quality reference genome for a parasitic bivalve with doubly uniparental inheritance (Bivalvia: Unionida).</title>
        <authorList>
            <person name="Smith C.H."/>
        </authorList>
    </citation>
    <scope>NUCLEOTIDE SEQUENCE</scope>
    <source>
        <strain evidence="5">CHS0354</strain>
        <tissue evidence="5">Mantle</tissue>
    </source>
</reference>
<keyword evidence="3" id="KW-0812">Transmembrane</keyword>
<keyword evidence="3" id="KW-0472">Membrane</keyword>
<protein>
    <recommendedName>
        <fullName evidence="7">Protein quiver</fullName>
    </recommendedName>
</protein>
<dbReference type="GO" id="GO:0032222">
    <property type="term" value="P:regulation of synaptic transmission, cholinergic"/>
    <property type="evidence" value="ECO:0007669"/>
    <property type="project" value="InterPro"/>
</dbReference>
<comment type="caution">
    <text evidence="5">The sequence shown here is derived from an EMBL/GenBank/DDBJ whole genome shotgun (WGS) entry which is preliminary data.</text>
</comment>
<organism evidence="5 6">
    <name type="scientific">Potamilus streckersoni</name>
    <dbReference type="NCBI Taxonomy" id="2493646"/>
    <lineage>
        <taxon>Eukaryota</taxon>
        <taxon>Metazoa</taxon>
        <taxon>Spiralia</taxon>
        <taxon>Lophotrochozoa</taxon>
        <taxon>Mollusca</taxon>
        <taxon>Bivalvia</taxon>
        <taxon>Autobranchia</taxon>
        <taxon>Heteroconchia</taxon>
        <taxon>Palaeoheterodonta</taxon>
        <taxon>Unionida</taxon>
        <taxon>Unionoidea</taxon>
        <taxon>Unionidae</taxon>
        <taxon>Ambleminae</taxon>
        <taxon>Lampsilini</taxon>
        <taxon>Potamilus</taxon>
    </lineage>
</organism>
<keyword evidence="6" id="KW-1185">Reference proteome</keyword>
<keyword evidence="1 4" id="KW-0732">Signal</keyword>
<evidence type="ECO:0008006" key="7">
    <source>
        <dbReference type="Google" id="ProtNLM"/>
    </source>
</evidence>
<evidence type="ECO:0000256" key="4">
    <source>
        <dbReference type="SAM" id="SignalP"/>
    </source>
</evidence>